<dbReference type="InterPro" id="IPR002173">
    <property type="entry name" value="Carboh/pur_kinase_PfkB_CS"/>
</dbReference>
<evidence type="ECO:0000259" key="9">
    <source>
        <dbReference type="Pfam" id="PF00294"/>
    </source>
</evidence>
<dbReference type="NCBIfam" id="TIGR03168">
    <property type="entry name" value="1-PFK"/>
    <property type="match status" value="1"/>
</dbReference>
<evidence type="ECO:0000313" key="11">
    <source>
        <dbReference type="Proteomes" id="UP000824082"/>
    </source>
</evidence>
<evidence type="ECO:0000256" key="8">
    <source>
        <dbReference type="RuleBase" id="RU369061"/>
    </source>
</evidence>
<dbReference type="PANTHER" id="PTHR46566">
    <property type="entry name" value="1-PHOSPHOFRUCTOKINASE-RELATED"/>
    <property type="match status" value="1"/>
</dbReference>
<dbReference type="CDD" id="cd01164">
    <property type="entry name" value="FruK_PfkB_like"/>
    <property type="match status" value="1"/>
</dbReference>
<dbReference type="FunFam" id="3.40.1190.20:FF:000001">
    <property type="entry name" value="Phosphofructokinase"/>
    <property type="match status" value="1"/>
</dbReference>
<comment type="pathway">
    <text evidence="7">Carbohydrate metabolism; D-tagatose 6-phosphate degradation; D-glyceraldehyde 3-phosphate and glycerone phosphate from D-tagatose 6-phosphate: step 1/2.</text>
</comment>
<dbReference type="InterPro" id="IPR029056">
    <property type="entry name" value="Ribokinase-like"/>
</dbReference>
<dbReference type="InterPro" id="IPR017583">
    <property type="entry name" value="Tagatose/fructose_Pkinase"/>
</dbReference>
<evidence type="ECO:0000256" key="7">
    <source>
        <dbReference type="PIRNR" id="PIRNR000535"/>
    </source>
</evidence>
<dbReference type="GO" id="GO:0005988">
    <property type="term" value="P:lactose metabolic process"/>
    <property type="evidence" value="ECO:0007669"/>
    <property type="project" value="UniProtKB-KW"/>
</dbReference>
<comment type="similarity">
    <text evidence="7">Belongs to the carbohydrate kinase PfkB family. LacC subfamily.</text>
</comment>
<name>A0A9D1LJZ9_9FIRM</name>
<comment type="similarity">
    <text evidence="1">Belongs to the carbohydrate kinase pfkB family.</text>
</comment>
<dbReference type="InterPro" id="IPR011611">
    <property type="entry name" value="PfkB_dom"/>
</dbReference>
<evidence type="ECO:0000256" key="1">
    <source>
        <dbReference type="ARBA" id="ARBA00005380"/>
    </source>
</evidence>
<evidence type="ECO:0000313" key="10">
    <source>
        <dbReference type="EMBL" id="HIU42579.1"/>
    </source>
</evidence>
<reference evidence="10" key="2">
    <citation type="journal article" date="2021" name="PeerJ">
        <title>Extensive microbial diversity within the chicken gut microbiome revealed by metagenomics and culture.</title>
        <authorList>
            <person name="Gilroy R."/>
            <person name="Ravi A."/>
            <person name="Getino M."/>
            <person name="Pursley I."/>
            <person name="Horton D.L."/>
            <person name="Alikhan N.F."/>
            <person name="Baker D."/>
            <person name="Gharbi K."/>
            <person name="Hall N."/>
            <person name="Watson M."/>
            <person name="Adriaenssens E.M."/>
            <person name="Foster-Nyarko E."/>
            <person name="Jarju S."/>
            <person name="Secka A."/>
            <person name="Antonio M."/>
            <person name="Oren A."/>
            <person name="Chaudhuri R.R."/>
            <person name="La Ragione R."/>
            <person name="Hildebrand F."/>
            <person name="Pallen M.J."/>
        </authorList>
    </citation>
    <scope>NUCLEOTIDE SEQUENCE</scope>
    <source>
        <strain evidence="10">4509</strain>
    </source>
</reference>
<accession>A0A9D1LJZ9</accession>
<feature type="domain" description="Carbohydrate kinase PfkB" evidence="9">
    <location>
        <begin position="13"/>
        <end position="288"/>
    </location>
</feature>
<dbReference type="PANTHER" id="PTHR46566:SF1">
    <property type="entry name" value="1-PHOSPHOFRUCTOKINASE"/>
    <property type="match status" value="1"/>
</dbReference>
<gene>
    <name evidence="10" type="primary">pfkB</name>
    <name evidence="10" type="ORF">IAD19_08535</name>
</gene>
<evidence type="ECO:0000256" key="3">
    <source>
        <dbReference type="ARBA" id="ARBA00022741"/>
    </source>
</evidence>
<reference evidence="10" key="1">
    <citation type="submission" date="2020-10" db="EMBL/GenBank/DDBJ databases">
        <authorList>
            <person name="Gilroy R."/>
        </authorList>
    </citation>
    <scope>NUCLEOTIDE SEQUENCE</scope>
    <source>
        <strain evidence="10">4509</strain>
    </source>
</reference>
<dbReference type="AlphaFoldDB" id="A0A9D1LJZ9"/>
<evidence type="ECO:0000256" key="5">
    <source>
        <dbReference type="ARBA" id="ARBA00022840"/>
    </source>
</evidence>
<keyword evidence="4 8" id="KW-0418">Kinase</keyword>
<organism evidence="10 11">
    <name type="scientific">Candidatus Egerieicola faecale</name>
    <dbReference type="NCBI Taxonomy" id="2840774"/>
    <lineage>
        <taxon>Bacteria</taxon>
        <taxon>Bacillati</taxon>
        <taxon>Bacillota</taxon>
        <taxon>Clostridia</taxon>
        <taxon>Eubacteriales</taxon>
        <taxon>Oscillospiraceae</taxon>
        <taxon>Oscillospiraceae incertae sedis</taxon>
        <taxon>Candidatus Egerieicola</taxon>
    </lineage>
</organism>
<evidence type="ECO:0000256" key="2">
    <source>
        <dbReference type="ARBA" id="ARBA00022679"/>
    </source>
</evidence>
<dbReference type="Pfam" id="PF00294">
    <property type="entry name" value="PfkB"/>
    <property type="match status" value="1"/>
</dbReference>
<dbReference type="SUPFAM" id="SSF53613">
    <property type="entry name" value="Ribokinase-like"/>
    <property type="match status" value="1"/>
</dbReference>
<dbReference type="InterPro" id="IPR022463">
    <property type="entry name" value="1-PFruKinase"/>
</dbReference>
<sequence length="310" mass="34131">MIYTVTFNPSLDYIIQVEDWRQGEVVRTSREQIYPGGKGINVAIVLQNLGFSTRALGFSAGFTGKALEQMLARYGCESRLIPIENGFTRINVKLKCPNEEKARRETDINGQGPDISQEHIDALFAQLEEMGPEDVLVLAGSIPNTLPEDIYQQIMARMEPKGIRIAVDATKDLLLNVLQYHPFLIKPNNHELGEMFGVEIQTDEELVYYAKKLQERGARNVLVSLAAKGALLLTETGETFQSLPPDGPPKNSVGAGDSMVAGFLAGYLNTGDYKEALKMGLCTGSATAFEDWLATKEQVQAVYDGFTLTC</sequence>
<comment type="catalytic activity">
    <reaction evidence="6 8">
        <text>beta-D-fructose 1-phosphate + ATP = beta-D-fructose 1,6-bisphosphate + ADP + H(+)</text>
        <dbReference type="Rhea" id="RHEA:14213"/>
        <dbReference type="ChEBI" id="CHEBI:15378"/>
        <dbReference type="ChEBI" id="CHEBI:30616"/>
        <dbReference type="ChEBI" id="CHEBI:32966"/>
        <dbReference type="ChEBI" id="CHEBI:138881"/>
        <dbReference type="ChEBI" id="CHEBI:456216"/>
        <dbReference type="EC" id="2.7.1.56"/>
    </reaction>
</comment>
<dbReference type="NCBIfam" id="TIGR03828">
    <property type="entry name" value="pfkB"/>
    <property type="match status" value="1"/>
</dbReference>
<evidence type="ECO:0000256" key="4">
    <source>
        <dbReference type="ARBA" id="ARBA00022777"/>
    </source>
</evidence>
<proteinExistence type="inferred from homology"/>
<dbReference type="GO" id="GO:0016052">
    <property type="term" value="P:carbohydrate catabolic process"/>
    <property type="evidence" value="ECO:0007669"/>
    <property type="project" value="UniProtKB-ARBA"/>
</dbReference>
<dbReference type="PROSITE" id="PS00584">
    <property type="entry name" value="PFKB_KINASES_2"/>
    <property type="match status" value="1"/>
</dbReference>
<dbReference type="GO" id="GO:0005524">
    <property type="term" value="F:ATP binding"/>
    <property type="evidence" value="ECO:0007669"/>
    <property type="project" value="UniProtKB-UniRule"/>
</dbReference>
<keyword evidence="2 7" id="KW-0808">Transferase</keyword>
<dbReference type="PIRSF" id="PIRSF000535">
    <property type="entry name" value="1PFK/6PFK/LacC"/>
    <property type="match status" value="1"/>
</dbReference>
<dbReference type="GO" id="GO:0044281">
    <property type="term" value="P:small molecule metabolic process"/>
    <property type="evidence" value="ECO:0007669"/>
    <property type="project" value="UniProtKB-ARBA"/>
</dbReference>
<comment type="catalytic activity">
    <reaction evidence="7">
        <text>D-tagatofuranose 6-phosphate + ATP = D-tagatofuranose 1,6-bisphosphate + ADP + H(+)</text>
        <dbReference type="Rhea" id="RHEA:12420"/>
        <dbReference type="ChEBI" id="CHEBI:15378"/>
        <dbReference type="ChEBI" id="CHEBI:30616"/>
        <dbReference type="ChEBI" id="CHEBI:58694"/>
        <dbReference type="ChEBI" id="CHEBI:58695"/>
        <dbReference type="ChEBI" id="CHEBI:456216"/>
        <dbReference type="EC" id="2.7.1.144"/>
    </reaction>
</comment>
<keyword evidence="5 7" id="KW-0067">ATP-binding</keyword>
<dbReference type="EMBL" id="DVMX01000161">
    <property type="protein sequence ID" value="HIU42579.1"/>
    <property type="molecule type" value="Genomic_DNA"/>
</dbReference>
<keyword evidence="7" id="KW-0423">Lactose metabolism</keyword>
<dbReference type="GO" id="GO:0009024">
    <property type="term" value="F:tagatose-6-phosphate kinase activity"/>
    <property type="evidence" value="ECO:0007669"/>
    <property type="project" value="UniProtKB-EC"/>
</dbReference>
<comment type="function">
    <text evidence="8">Catalyzes the ATP-dependent phosphorylation of fructose-l-phosphate to fructose-l,6-bisphosphate.</text>
</comment>
<dbReference type="GO" id="GO:0005829">
    <property type="term" value="C:cytosol"/>
    <property type="evidence" value="ECO:0007669"/>
    <property type="project" value="TreeGrafter"/>
</dbReference>
<protein>
    <recommendedName>
        <fullName evidence="7">Tagatose-6-phosphate kinase</fullName>
        <ecNumber evidence="7">2.7.1.144</ecNumber>
    </recommendedName>
</protein>
<dbReference type="GO" id="GO:0008662">
    <property type="term" value="F:1-phosphofructokinase activity"/>
    <property type="evidence" value="ECO:0007669"/>
    <property type="project" value="UniProtKB-UniRule"/>
</dbReference>
<comment type="caution">
    <text evidence="10">The sequence shown here is derived from an EMBL/GenBank/DDBJ whole genome shotgun (WGS) entry which is preliminary data.</text>
</comment>
<dbReference type="EC" id="2.7.1.144" evidence="7"/>
<dbReference type="Proteomes" id="UP000824082">
    <property type="component" value="Unassembled WGS sequence"/>
</dbReference>
<evidence type="ECO:0000256" key="6">
    <source>
        <dbReference type="ARBA" id="ARBA00047745"/>
    </source>
</evidence>
<keyword evidence="3 7" id="KW-0547">Nucleotide-binding</keyword>
<dbReference type="Gene3D" id="3.40.1190.20">
    <property type="match status" value="1"/>
</dbReference>